<sequence length="77" mass="8642">MAKLMMYVFVALLAASLIMAAPDKATCKRHGDPCVGSSECCPNMRCHMYANRCQVIITEEELMAQREKILGRKGKDY</sequence>
<dbReference type="OrthoDB" id="7921538at2759"/>
<feature type="signal peptide" evidence="1">
    <location>
        <begin position="1"/>
        <end position="20"/>
    </location>
</feature>
<organism evidence="2">
    <name type="scientific">Solenopsis invicta</name>
    <name type="common">Red imported fire ant</name>
    <name type="synonym">Solenopsis wagneri</name>
    <dbReference type="NCBI Taxonomy" id="13686"/>
    <lineage>
        <taxon>Eukaryota</taxon>
        <taxon>Metazoa</taxon>
        <taxon>Ecdysozoa</taxon>
        <taxon>Arthropoda</taxon>
        <taxon>Hexapoda</taxon>
        <taxon>Insecta</taxon>
        <taxon>Pterygota</taxon>
        <taxon>Neoptera</taxon>
        <taxon>Endopterygota</taxon>
        <taxon>Hymenoptera</taxon>
        <taxon>Apocrita</taxon>
        <taxon>Aculeata</taxon>
        <taxon>Formicoidea</taxon>
        <taxon>Formicidae</taxon>
        <taxon>Myrmicinae</taxon>
        <taxon>Solenopsis</taxon>
    </lineage>
</organism>
<dbReference type="EMBL" id="JQ700385">
    <property type="protein sequence ID" value="AFJ94683.1"/>
    <property type="molecule type" value="mRNA"/>
</dbReference>
<accession>I2E7P5</accession>
<evidence type="ECO:0000313" key="2">
    <source>
        <dbReference type="EMBL" id="AFJ94683.1"/>
    </source>
</evidence>
<reference evidence="2" key="1">
    <citation type="journal article" date="2012" name="Dev. Comp. Immunol.">
        <title>Comparative genomics analysis of five families of antimicrobial peptide-like genes in seven ant species.</title>
        <authorList>
            <person name="Zhang Z."/>
            <person name="Zhu S."/>
        </authorList>
    </citation>
    <scope>NUCLEOTIDE SEQUENCE</scope>
</reference>
<evidence type="ECO:0000256" key="1">
    <source>
        <dbReference type="SAM" id="SignalP"/>
    </source>
</evidence>
<protein>
    <submittedName>
        <fullName evidence="2">Ckin1</fullName>
    </submittedName>
</protein>
<name>I2E7P5_SOLIN</name>
<proteinExistence type="evidence at transcript level"/>
<feature type="chain" id="PRO_5003658085" evidence="1">
    <location>
        <begin position="21"/>
        <end position="77"/>
    </location>
</feature>
<keyword evidence="1" id="KW-0732">Signal</keyword>
<dbReference type="AlphaFoldDB" id="I2E7P5"/>